<dbReference type="STRING" id="741276.A0A2S5BCH4"/>
<dbReference type="InterPro" id="IPR008928">
    <property type="entry name" value="6-hairpin_glycosidase_sf"/>
</dbReference>
<dbReference type="OrthoDB" id="14419at2759"/>
<dbReference type="GO" id="GO:0009311">
    <property type="term" value="P:oligosaccharide metabolic process"/>
    <property type="evidence" value="ECO:0007669"/>
    <property type="project" value="InterPro"/>
</dbReference>
<dbReference type="PANTHER" id="PTHR10412">
    <property type="entry name" value="MANNOSYL-OLIGOSACCHARIDE GLUCOSIDASE"/>
    <property type="match status" value="1"/>
</dbReference>
<feature type="domain" description="Mannosylglycerate hydrolase MGH1-like glycoside hydrolase" evidence="2">
    <location>
        <begin position="789"/>
        <end position="893"/>
    </location>
</feature>
<dbReference type="Proteomes" id="UP000237144">
    <property type="component" value="Unassembled WGS sequence"/>
</dbReference>
<feature type="compositionally biased region" description="Basic and acidic residues" evidence="1">
    <location>
        <begin position="231"/>
        <end position="241"/>
    </location>
</feature>
<dbReference type="Pfam" id="PF22422">
    <property type="entry name" value="MGH1-like_GH"/>
    <property type="match status" value="1"/>
</dbReference>
<dbReference type="InterPro" id="IPR004888">
    <property type="entry name" value="Glycoside_hydrolase_63"/>
</dbReference>
<sequence length="1306" mass="146756">MAPPSGPPGNAGGGKPLVKKPSISVRRMAAAQGASSSSAPAANAAPGGAKTSSSSSASTPPPAPLSLDIPAAAAISTADGSVQVPLKQSIEPREAGQPSLNATASPLPVTSAGVTPPLTTSGASRNSSNASSPAATSTGKPGASTKPSKQARNEANEDRGYEGEIETRGTGGDADDSDDTMTGRPTGRRPTLNKRGDSGVVHGVDHAEQGRNGLAQQQPGQSQGRQQQLDEQEHPLSEHLSRKNRNPSQASHAHPTLPVRPGRHAPSAKGRSPSVSSARSVEATSHPFPTPGIKQNNGFQFDKWKSVEEQRLDEDERREKHWKRWGPYLSERQWATVREDYSGNGDAWTHFPHDHARSRAYRWGEDGIAGMSDNHARLCFSLALWNGVDPILKERLFGTTGHQGNHGEDVKELYWYLDSTPTHSYMKMLYKYPQRPYPYEQLVRESTNRSREVPEYEITDTDAFDDNRYWDVFVEYAKDEDNAEGVSIRVTAYNRGPEPATLHIVPQLFFRNTWAWDKERPKGKDMPSMQQIGDGVVQTDHPSLGRYYFYANSSPAPVGPRRRDDKRETVFVEDTVTPDLLFTDNDTNLSRLYNVENKVPFTKDAFHDHIIPSHRPPMPKEKSSADAEEDSEEAGDGAETPRAEDTRHFVNPEKRGTKMGAHYVFNDVPGNGGVAVVRLKLTDRTAEEDQSILDEESFDMVMEERRMDSDEFYSRFNSGALSDDLRNVMRQALSGMLWTKQFYMFIQKEWIEGDPGQPPPPPERKFIRNRDWKHMHVEDILSMPDKWEYPFFAIWDSAFHCIPLAMIDPAYAKKQLDIMTREWYMKPDGALPAYEWNFGDVNPPVHAWATFRVFKIERKMHGREDLAFLERVFQKLMLNFTWWVNRKDSAGENVFEGGFLGLDNISPFNRSERLPAGGTMRQADGTGWMGFYSLTMLNIALELAKHNPVYEDIASKFFEHFLYIADAMTFHNGEVGEVSLWNDEEGFYFDAISWGPETLQQLPIRSLVGLIPLYATLTLEPSTFKKFPGFKKRMEWFIENRPSIWKRNIANMSVGGKGDRRLLALASEDRLRRILQRMLDENEFLSDYGIRSLSLWHKENPWSTNINGEEFSVHYWPGDSLSGMFGGNSNWRGPIWLATTFLLIESLQRFYQYYGNSLKVECPTGSGDYMHLAQVADEIQHRVINLFARDNEGNRACNGGSELLNKDPHFRDYVPFHEFFHADSGKGLGASHQTGWTGLVAYFIWNAGSTARLPRTPRTPRSVAAHYFDEVATPGASEAEMSAWESRSASEYEQDASDNEVGPEDL</sequence>
<feature type="region of interest" description="Disordered" evidence="1">
    <location>
        <begin position="1275"/>
        <end position="1306"/>
    </location>
</feature>
<dbReference type="EMBL" id="PJQD01000024">
    <property type="protein sequence ID" value="POY74462.1"/>
    <property type="molecule type" value="Genomic_DNA"/>
</dbReference>
<accession>A0A2S5BCH4</accession>
<feature type="region of interest" description="Disordered" evidence="1">
    <location>
        <begin position="608"/>
        <end position="647"/>
    </location>
</feature>
<dbReference type="InterPro" id="IPR012341">
    <property type="entry name" value="6hp_glycosidase-like_sf"/>
</dbReference>
<organism evidence="3 4">
    <name type="scientific">Rhodotorula taiwanensis</name>
    <dbReference type="NCBI Taxonomy" id="741276"/>
    <lineage>
        <taxon>Eukaryota</taxon>
        <taxon>Fungi</taxon>
        <taxon>Dikarya</taxon>
        <taxon>Basidiomycota</taxon>
        <taxon>Pucciniomycotina</taxon>
        <taxon>Microbotryomycetes</taxon>
        <taxon>Sporidiobolales</taxon>
        <taxon>Sporidiobolaceae</taxon>
        <taxon>Rhodotorula</taxon>
    </lineage>
</organism>
<evidence type="ECO:0000256" key="1">
    <source>
        <dbReference type="SAM" id="MobiDB-lite"/>
    </source>
</evidence>
<protein>
    <recommendedName>
        <fullName evidence="2">Mannosylglycerate hydrolase MGH1-like glycoside hydrolase domain-containing protein</fullName>
    </recommendedName>
</protein>
<feature type="compositionally biased region" description="Low complexity" evidence="1">
    <location>
        <begin position="216"/>
        <end position="229"/>
    </location>
</feature>
<dbReference type="SUPFAM" id="SSF48208">
    <property type="entry name" value="Six-hairpin glycosidases"/>
    <property type="match status" value="1"/>
</dbReference>
<reference evidence="3 4" key="1">
    <citation type="journal article" date="2018" name="Front. Microbiol.">
        <title>Prospects for Fungal Bioremediation of Acidic Radioactive Waste Sites: Characterization and Genome Sequence of Rhodotorula taiwanensis MD1149.</title>
        <authorList>
            <person name="Tkavc R."/>
            <person name="Matrosova V.Y."/>
            <person name="Grichenko O.E."/>
            <person name="Gostincar C."/>
            <person name="Volpe R.P."/>
            <person name="Klimenkova P."/>
            <person name="Gaidamakova E.K."/>
            <person name="Zhou C.E."/>
            <person name="Stewart B.J."/>
            <person name="Lyman M.G."/>
            <person name="Malfatti S.A."/>
            <person name="Rubinfeld B."/>
            <person name="Courtot M."/>
            <person name="Singh J."/>
            <person name="Dalgard C.L."/>
            <person name="Hamilton T."/>
            <person name="Frey K.G."/>
            <person name="Gunde-Cimerman N."/>
            <person name="Dugan L."/>
            <person name="Daly M.J."/>
        </authorList>
    </citation>
    <scope>NUCLEOTIDE SEQUENCE [LARGE SCALE GENOMIC DNA]</scope>
    <source>
        <strain evidence="3 4">MD1149</strain>
    </source>
</reference>
<proteinExistence type="predicted"/>
<name>A0A2S5BCH4_9BASI</name>
<feature type="compositionally biased region" description="Polar residues" evidence="1">
    <location>
        <begin position="273"/>
        <end position="283"/>
    </location>
</feature>
<dbReference type="Gene3D" id="1.50.10.10">
    <property type="match status" value="1"/>
</dbReference>
<feature type="compositionally biased region" description="Acidic residues" evidence="1">
    <location>
        <begin position="626"/>
        <end position="636"/>
    </location>
</feature>
<feature type="compositionally biased region" description="Low complexity" evidence="1">
    <location>
        <begin position="119"/>
        <end position="139"/>
    </location>
</feature>
<evidence type="ECO:0000313" key="3">
    <source>
        <dbReference type="EMBL" id="POY74462.1"/>
    </source>
</evidence>
<keyword evidence="4" id="KW-1185">Reference proteome</keyword>
<comment type="caution">
    <text evidence="3">The sequence shown here is derived from an EMBL/GenBank/DDBJ whole genome shotgun (WGS) entry which is preliminary data.</text>
</comment>
<feature type="compositionally biased region" description="Acidic residues" evidence="1">
    <location>
        <begin position="1292"/>
        <end position="1306"/>
    </location>
</feature>
<gene>
    <name evidence="3" type="ORF">BMF94_2460</name>
</gene>
<feature type="compositionally biased region" description="Basic and acidic residues" evidence="1">
    <location>
        <begin position="151"/>
        <end position="167"/>
    </location>
</feature>
<feature type="compositionally biased region" description="Low complexity" evidence="1">
    <location>
        <begin position="180"/>
        <end position="190"/>
    </location>
</feature>
<dbReference type="PANTHER" id="PTHR10412:SF10">
    <property type="entry name" value="GLYCOSYL HYDROLASE FAMILY 63 C-TERMINAL DOMAIN-CONTAINING PROTEIN"/>
    <property type="match status" value="1"/>
</dbReference>
<dbReference type="GO" id="GO:0004573">
    <property type="term" value="F:Glc3Man9GlcNAc2 oligosaccharide glucosidase activity"/>
    <property type="evidence" value="ECO:0007669"/>
    <property type="project" value="InterPro"/>
</dbReference>
<feature type="region of interest" description="Disordered" evidence="1">
    <location>
        <begin position="1"/>
        <end position="301"/>
    </location>
</feature>
<feature type="compositionally biased region" description="Low complexity" evidence="1">
    <location>
        <begin position="29"/>
        <end position="58"/>
    </location>
</feature>
<evidence type="ECO:0000259" key="2">
    <source>
        <dbReference type="Pfam" id="PF22422"/>
    </source>
</evidence>
<evidence type="ECO:0000313" key="4">
    <source>
        <dbReference type="Proteomes" id="UP000237144"/>
    </source>
</evidence>
<dbReference type="InterPro" id="IPR054491">
    <property type="entry name" value="MGH1-like_GH"/>
</dbReference>